<dbReference type="PANTHER" id="PTHR34936">
    <property type="entry name" value="EXPRESSED PROTEIN"/>
    <property type="match status" value="1"/>
</dbReference>
<accession>A0A9Q0KAJ8</accession>
<comment type="caution">
    <text evidence="1">The sequence shown here is derived from an EMBL/GenBank/DDBJ whole genome shotgun (WGS) entry which is preliminary data.</text>
</comment>
<evidence type="ECO:0000313" key="2">
    <source>
        <dbReference type="Proteomes" id="UP001141806"/>
    </source>
</evidence>
<dbReference type="OrthoDB" id="671923at2759"/>
<protein>
    <submittedName>
        <fullName evidence="1">Uncharacterized protein</fullName>
    </submittedName>
</protein>
<dbReference type="EMBL" id="JAMYWD010000007">
    <property type="protein sequence ID" value="KAJ4966932.1"/>
    <property type="molecule type" value="Genomic_DNA"/>
</dbReference>
<dbReference type="PANTHER" id="PTHR34936:SF2">
    <property type="entry name" value="EXPRESSED PROTEIN"/>
    <property type="match status" value="1"/>
</dbReference>
<keyword evidence="2" id="KW-1185">Reference proteome</keyword>
<sequence length="113" mass="13126">MITRSKLVEQLRDYQIRSQHKWAALIFFSPKPHITNRADVIVALVWALLFITEETGKEKGEKVVATLVNVIIILLMEISRFKGGYTEADLLYEAFSRCITLTKFEKNWHSSRN</sequence>
<dbReference type="AlphaFoldDB" id="A0A9Q0KAJ8"/>
<evidence type="ECO:0000313" key="1">
    <source>
        <dbReference type="EMBL" id="KAJ4966932.1"/>
    </source>
</evidence>
<reference evidence="1" key="1">
    <citation type="journal article" date="2023" name="Plant J.">
        <title>The genome of the king protea, Protea cynaroides.</title>
        <authorList>
            <person name="Chang J."/>
            <person name="Duong T.A."/>
            <person name="Schoeman C."/>
            <person name="Ma X."/>
            <person name="Roodt D."/>
            <person name="Barker N."/>
            <person name="Li Z."/>
            <person name="Van de Peer Y."/>
            <person name="Mizrachi E."/>
        </authorList>
    </citation>
    <scope>NUCLEOTIDE SEQUENCE</scope>
    <source>
        <tissue evidence="1">Young leaves</tissue>
    </source>
</reference>
<gene>
    <name evidence="1" type="ORF">NE237_018781</name>
</gene>
<organism evidence="1 2">
    <name type="scientific">Protea cynaroides</name>
    <dbReference type="NCBI Taxonomy" id="273540"/>
    <lineage>
        <taxon>Eukaryota</taxon>
        <taxon>Viridiplantae</taxon>
        <taxon>Streptophyta</taxon>
        <taxon>Embryophyta</taxon>
        <taxon>Tracheophyta</taxon>
        <taxon>Spermatophyta</taxon>
        <taxon>Magnoliopsida</taxon>
        <taxon>Proteales</taxon>
        <taxon>Proteaceae</taxon>
        <taxon>Protea</taxon>
    </lineage>
</organism>
<name>A0A9Q0KAJ8_9MAGN</name>
<proteinExistence type="predicted"/>
<dbReference type="Proteomes" id="UP001141806">
    <property type="component" value="Unassembled WGS sequence"/>
</dbReference>